<dbReference type="PANTHER" id="PTHR32071">
    <property type="entry name" value="TRANSCRIPTIONAL REGULATORY PROTEIN"/>
    <property type="match status" value="1"/>
</dbReference>
<dbReference type="SUPFAM" id="SSF46689">
    <property type="entry name" value="Homeodomain-like"/>
    <property type="match status" value="1"/>
</dbReference>
<dbReference type="PANTHER" id="PTHR32071:SF57">
    <property type="entry name" value="C4-DICARBOXYLATE TRANSPORT TRANSCRIPTIONAL REGULATORY PROTEIN DCTD"/>
    <property type="match status" value="1"/>
</dbReference>
<dbReference type="PROSITE" id="PS00688">
    <property type="entry name" value="SIGMA54_INTERACT_3"/>
    <property type="match status" value="1"/>
</dbReference>
<dbReference type="InterPro" id="IPR009057">
    <property type="entry name" value="Homeodomain-like_sf"/>
</dbReference>
<dbReference type="Gene3D" id="1.10.8.60">
    <property type="match status" value="1"/>
</dbReference>
<dbReference type="InterPro" id="IPR011006">
    <property type="entry name" value="CheY-like_superfamily"/>
</dbReference>
<dbReference type="InterPro" id="IPR002078">
    <property type="entry name" value="Sigma_54_int"/>
</dbReference>
<evidence type="ECO:0000256" key="6">
    <source>
        <dbReference type="PROSITE-ProRule" id="PRU00169"/>
    </source>
</evidence>
<dbReference type="GO" id="GO:0000160">
    <property type="term" value="P:phosphorelay signal transduction system"/>
    <property type="evidence" value="ECO:0007669"/>
    <property type="project" value="InterPro"/>
</dbReference>
<dbReference type="Gene3D" id="1.10.10.60">
    <property type="entry name" value="Homeodomain-like"/>
    <property type="match status" value="1"/>
</dbReference>
<dbReference type="AlphaFoldDB" id="A0AAJ1MKJ7"/>
<evidence type="ECO:0000256" key="5">
    <source>
        <dbReference type="ARBA" id="ARBA00023163"/>
    </source>
</evidence>
<dbReference type="SUPFAM" id="SSF52172">
    <property type="entry name" value="CheY-like"/>
    <property type="match status" value="1"/>
</dbReference>
<feature type="domain" description="Response regulatory" evidence="8">
    <location>
        <begin position="4"/>
        <end position="118"/>
    </location>
</feature>
<dbReference type="Proteomes" id="UP001221217">
    <property type="component" value="Unassembled WGS sequence"/>
</dbReference>
<gene>
    <name evidence="9" type="ORF">PQJ61_18015</name>
</gene>
<evidence type="ECO:0000256" key="1">
    <source>
        <dbReference type="ARBA" id="ARBA00022741"/>
    </source>
</evidence>
<dbReference type="PROSITE" id="PS50045">
    <property type="entry name" value="SIGMA54_INTERACT_4"/>
    <property type="match status" value="1"/>
</dbReference>
<sequence>MNPAVLIVDDEIKLCESLSQILKAHKIPSEYTDNPSEAVSLIKNKSYRLLISDIKMPGFSGIELLEQIKALDNKLQVIMISGYASVDTVVEAMKLGALNFYEKPIDIARFVEEIKQILMKQSHPIIPKDGKIIINDRVMMERWQMATTAAATDAPVIITGESGTGKEHFAAAVHENSRRKEKPFIKINCAALPDTLLESELFGHEKGAFTDAKSDRKGKFEVAEGGTLFFDEIGDMNLNTQAKLLRVLQEKEFERLGSNKVRSADVRFVAATHRNLEAMIEEGTFRQDLYYRLSVICLDIPPLRERKDDIIPLSDFFISLYCSRYEKPVLRLSDEVKHIFMNHSWPGNVRELKNTIERTVIFSKSSEVKREELPSQYQVMMPVEQDTFTSLHDKVDREMVLGALDKAHGNKSQAAEYLNISRKTLYAKLKKLNIEL</sequence>
<evidence type="ECO:0000259" key="7">
    <source>
        <dbReference type="PROSITE" id="PS50045"/>
    </source>
</evidence>
<comment type="caution">
    <text evidence="9">The sequence shown here is derived from an EMBL/GenBank/DDBJ whole genome shotgun (WGS) entry which is preliminary data.</text>
</comment>
<dbReference type="EMBL" id="JAQQAL010000053">
    <property type="protein sequence ID" value="MDC7228663.1"/>
    <property type="molecule type" value="Genomic_DNA"/>
</dbReference>
<dbReference type="Pfam" id="PF02954">
    <property type="entry name" value="HTH_8"/>
    <property type="match status" value="1"/>
</dbReference>
<evidence type="ECO:0000256" key="3">
    <source>
        <dbReference type="ARBA" id="ARBA00023015"/>
    </source>
</evidence>
<dbReference type="GO" id="GO:0006355">
    <property type="term" value="P:regulation of DNA-templated transcription"/>
    <property type="evidence" value="ECO:0007669"/>
    <property type="project" value="InterPro"/>
</dbReference>
<dbReference type="Pfam" id="PF00072">
    <property type="entry name" value="Response_reg"/>
    <property type="match status" value="1"/>
</dbReference>
<reference evidence="9 10" key="1">
    <citation type="submission" date="2022-12" db="EMBL/GenBank/DDBJ databases">
        <title>Metagenome assembled genome from gulf of manar.</title>
        <authorList>
            <person name="Kohli P."/>
            <person name="Pk S."/>
            <person name="Venkata Ramana C."/>
            <person name="Sasikala C."/>
        </authorList>
    </citation>
    <scope>NUCLEOTIDE SEQUENCE [LARGE SCALE GENOMIC DNA]</scope>
    <source>
        <strain evidence="9">JB008</strain>
    </source>
</reference>
<dbReference type="InterPro" id="IPR002197">
    <property type="entry name" value="HTH_Fis"/>
</dbReference>
<dbReference type="InterPro" id="IPR025944">
    <property type="entry name" value="Sigma_54_int_dom_CS"/>
</dbReference>
<evidence type="ECO:0000256" key="2">
    <source>
        <dbReference type="ARBA" id="ARBA00022840"/>
    </source>
</evidence>
<protein>
    <submittedName>
        <fullName evidence="9">Sigma-54 dependent transcriptional regulator</fullName>
    </submittedName>
</protein>
<feature type="domain" description="Sigma-54 factor interaction" evidence="7">
    <location>
        <begin position="132"/>
        <end position="361"/>
    </location>
</feature>
<dbReference type="GO" id="GO:0005524">
    <property type="term" value="F:ATP binding"/>
    <property type="evidence" value="ECO:0007669"/>
    <property type="project" value="UniProtKB-KW"/>
</dbReference>
<keyword evidence="3" id="KW-0805">Transcription regulation</keyword>
<dbReference type="SMART" id="SM00448">
    <property type="entry name" value="REC"/>
    <property type="match status" value="1"/>
</dbReference>
<dbReference type="PROSITE" id="PS50110">
    <property type="entry name" value="RESPONSE_REGULATORY"/>
    <property type="match status" value="1"/>
</dbReference>
<proteinExistence type="predicted"/>
<dbReference type="Gene3D" id="3.40.50.2300">
    <property type="match status" value="1"/>
</dbReference>
<dbReference type="CDD" id="cd00009">
    <property type="entry name" value="AAA"/>
    <property type="match status" value="1"/>
</dbReference>
<dbReference type="Gene3D" id="3.40.50.300">
    <property type="entry name" value="P-loop containing nucleotide triphosphate hydrolases"/>
    <property type="match status" value="1"/>
</dbReference>
<evidence type="ECO:0000313" key="10">
    <source>
        <dbReference type="Proteomes" id="UP001221217"/>
    </source>
</evidence>
<evidence type="ECO:0000259" key="8">
    <source>
        <dbReference type="PROSITE" id="PS50110"/>
    </source>
</evidence>
<dbReference type="InterPro" id="IPR025662">
    <property type="entry name" value="Sigma_54_int_dom_ATP-bd_1"/>
</dbReference>
<dbReference type="InterPro" id="IPR003593">
    <property type="entry name" value="AAA+_ATPase"/>
</dbReference>
<feature type="modified residue" description="4-aspartylphosphate" evidence="6">
    <location>
        <position position="53"/>
    </location>
</feature>
<dbReference type="PROSITE" id="PS00675">
    <property type="entry name" value="SIGMA54_INTERACT_1"/>
    <property type="match status" value="1"/>
</dbReference>
<dbReference type="SUPFAM" id="SSF52540">
    <property type="entry name" value="P-loop containing nucleoside triphosphate hydrolases"/>
    <property type="match status" value="1"/>
</dbReference>
<keyword evidence="1" id="KW-0547">Nucleotide-binding</keyword>
<keyword evidence="2" id="KW-0067">ATP-binding</keyword>
<dbReference type="Pfam" id="PF25601">
    <property type="entry name" value="AAA_lid_14"/>
    <property type="match status" value="1"/>
</dbReference>
<dbReference type="InterPro" id="IPR027417">
    <property type="entry name" value="P-loop_NTPase"/>
</dbReference>
<evidence type="ECO:0000313" key="9">
    <source>
        <dbReference type="EMBL" id="MDC7228663.1"/>
    </source>
</evidence>
<accession>A0AAJ1MKJ7</accession>
<dbReference type="InterPro" id="IPR025943">
    <property type="entry name" value="Sigma_54_int_dom_ATP-bd_2"/>
</dbReference>
<dbReference type="InterPro" id="IPR001789">
    <property type="entry name" value="Sig_transdc_resp-reg_receiver"/>
</dbReference>
<dbReference type="FunFam" id="3.40.50.300:FF:000006">
    <property type="entry name" value="DNA-binding transcriptional regulator NtrC"/>
    <property type="match status" value="1"/>
</dbReference>
<organism evidence="9 10">
    <name type="scientific">Candidatus Thalassospirochaeta sargassi</name>
    <dbReference type="NCBI Taxonomy" id="3119039"/>
    <lineage>
        <taxon>Bacteria</taxon>
        <taxon>Pseudomonadati</taxon>
        <taxon>Spirochaetota</taxon>
        <taxon>Spirochaetia</taxon>
        <taxon>Spirochaetales</taxon>
        <taxon>Spirochaetaceae</taxon>
        <taxon>Candidatus Thalassospirochaeta</taxon>
    </lineage>
</organism>
<evidence type="ECO:0000256" key="4">
    <source>
        <dbReference type="ARBA" id="ARBA00023125"/>
    </source>
</evidence>
<keyword evidence="6" id="KW-0597">Phosphoprotein</keyword>
<dbReference type="Pfam" id="PF00158">
    <property type="entry name" value="Sigma54_activat"/>
    <property type="match status" value="1"/>
</dbReference>
<keyword evidence="5" id="KW-0804">Transcription</keyword>
<dbReference type="GO" id="GO:0043565">
    <property type="term" value="F:sequence-specific DNA binding"/>
    <property type="evidence" value="ECO:0007669"/>
    <property type="project" value="InterPro"/>
</dbReference>
<name>A0AAJ1MKJ7_9SPIO</name>
<dbReference type="SMART" id="SM00382">
    <property type="entry name" value="AAA"/>
    <property type="match status" value="1"/>
</dbReference>
<keyword evidence="4" id="KW-0238">DNA-binding</keyword>
<dbReference type="PRINTS" id="PR01590">
    <property type="entry name" value="HTHFIS"/>
</dbReference>
<dbReference type="PROSITE" id="PS00676">
    <property type="entry name" value="SIGMA54_INTERACT_2"/>
    <property type="match status" value="1"/>
</dbReference>
<dbReference type="InterPro" id="IPR058031">
    <property type="entry name" value="AAA_lid_NorR"/>
</dbReference>